<keyword evidence="3 10" id="KW-1133">Transmembrane helix</keyword>
<keyword evidence="6" id="KW-0675">Receptor</keyword>
<comment type="subcellular location">
    <subcellularLocation>
        <location evidence="1">Membrane</location>
        <topology evidence="1">Multi-pass membrane protein</topology>
    </subcellularLocation>
</comment>
<feature type="transmembrane region" description="Helical" evidence="10">
    <location>
        <begin position="333"/>
        <end position="351"/>
    </location>
</feature>
<keyword evidence="2 10" id="KW-0812">Transmembrane</keyword>
<dbReference type="InterPro" id="IPR000276">
    <property type="entry name" value="GPCR_Rhodpsn"/>
</dbReference>
<reference evidence="12" key="2">
    <citation type="submission" date="2025-08" db="UniProtKB">
        <authorList>
            <consortium name="Ensembl"/>
        </authorList>
    </citation>
    <scope>IDENTIFICATION</scope>
</reference>
<keyword evidence="4" id="KW-0297">G-protein coupled receptor</keyword>
<evidence type="ECO:0000256" key="3">
    <source>
        <dbReference type="ARBA" id="ARBA00022989"/>
    </source>
</evidence>
<feature type="transmembrane region" description="Helical" evidence="10">
    <location>
        <begin position="371"/>
        <end position="392"/>
    </location>
</feature>
<dbReference type="GO" id="GO:0007200">
    <property type="term" value="P:phospholipase C-activating G protein-coupled receptor signaling pathway"/>
    <property type="evidence" value="ECO:0007669"/>
    <property type="project" value="TreeGrafter"/>
</dbReference>
<name>A0A672GWH6_SALFA</name>
<dbReference type="OMA" id="GAWKVCA"/>
<evidence type="ECO:0000313" key="12">
    <source>
        <dbReference type="Ensembl" id="ENSSFAP00005021390.1"/>
    </source>
</evidence>
<dbReference type="InterPro" id="IPR017452">
    <property type="entry name" value="GPCR_Rhodpsn_7TM"/>
</dbReference>
<dbReference type="Proteomes" id="UP000472267">
    <property type="component" value="Chromosome 6"/>
</dbReference>
<dbReference type="GO" id="GO:0006954">
    <property type="term" value="P:inflammatory response"/>
    <property type="evidence" value="ECO:0007669"/>
    <property type="project" value="TreeGrafter"/>
</dbReference>
<evidence type="ECO:0000256" key="2">
    <source>
        <dbReference type="ARBA" id="ARBA00022692"/>
    </source>
</evidence>
<dbReference type="PRINTS" id="PR00526">
    <property type="entry name" value="FMETLEUPHER"/>
</dbReference>
<sequence>MSCCFLSRLHRLSSRREKVSSMSLNRSVSDGQVFCPQLQLMRDHALNNNTRVNLAMVCVHGLVSCLGILENALIIWVVGFRLRSRTVASVWVLNLALSDFLATLTLPLFTFYLASLHSWELGEPLCKAQASVFFLNMFVSAFLLAAISLDRLLLVAKPVWSQNHRSVAGAWKVCAAGWIWAVVNTLPYYVFRSVTEKRDGRKLCYHDFALYLSDVAALERTCNARQTSTAVSKLLLAFLFPLVVIAGSYIKIGLSLRTRDRRRKQSTVRITDASIISSKNGESGNVQTSTKSTNFFLKLPSSKLPSTPTEKKLSPTTSAQTSLSPLSQSFTKMVTSVIAAFALCWAPYHIFCMIEVTAQYQKDNLKLVEVGLPLATTIAFLNPVLNPILYAFSCPHFCVRIRQSLGAVFDGLVEEGGGLLMVPGKSIRAHIRRRSSRDVELAVPGSPKAASPCPSPDHRPPPSSPLLPRDPETEQTPQDSSKEMEQC</sequence>
<dbReference type="GO" id="GO:0005886">
    <property type="term" value="C:plasma membrane"/>
    <property type="evidence" value="ECO:0007669"/>
    <property type="project" value="TreeGrafter"/>
</dbReference>
<feature type="transmembrane region" description="Helical" evidence="10">
    <location>
        <begin position="170"/>
        <end position="191"/>
    </location>
</feature>
<organism evidence="12 13">
    <name type="scientific">Salarias fasciatus</name>
    <name type="common">Jewelled blenny</name>
    <name type="synonym">Blennius fasciatus</name>
    <dbReference type="NCBI Taxonomy" id="181472"/>
    <lineage>
        <taxon>Eukaryota</taxon>
        <taxon>Metazoa</taxon>
        <taxon>Chordata</taxon>
        <taxon>Craniata</taxon>
        <taxon>Vertebrata</taxon>
        <taxon>Euteleostomi</taxon>
        <taxon>Actinopterygii</taxon>
        <taxon>Neopterygii</taxon>
        <taxon>Teleostei</taxon>
        <taxon>Neoteleostei</taxon>
        <taxon>Acanthomorphata</taxon>
        <taxon>Ovalentaria</taxon>
        <taxon>Blenniimorphae</taxon>
        <taxon>Blenniiformes</taxon>
        <taxon>Blennioidei</taxon>
        <taxon>Blenniidae</taxon>
        <taxon>Salariinae</taxon>
        <taxon>Salarias</taxon>
    </lineage>
</organism>
<dbReference type="PRINTS" id="PR00237">
    <property type="entry name" value="GPCRRHODOPSN"/>
</dbReference>
<dbReference type="GO" id="GO:0004930">
    <property type="term" value="F:G protein-coupled receptor activity"/>
    <property type="evidence" value="ECO:0007669"/>
    <property type="project" value="UniProtKB-KW"/>
</dbReference>
<dbReference type="PANTHER" id="PTHR24225">
    <property type="entry name" value="CHEMOTACTIC RECEPTOR"/>
    <property type="match status" value="1"/>
</dbReference>
<evidence type="ECO:0000256" key="5">
    <source>
        <dbReference type="ARBA" id="ARBA00023136"/>
    </source>
</evidence>
<dbReference type="PANTHER" id="PTHR24225:SF50">
    <property type="entry name" value="PROSTAGLANDIN D2 RECEPTOR 2-LIKE"/>
    <property type="match status" value="1"/>
</dbReference>
<evidence type="ECO:0000259" key="11">
    <source>
        <dbReference type="PROSITE" id="PS50262"/>
    </source>
</evidence>
<feature type="transmembrane region" description="Helical" evidence="10">
    <location>
        <begin position="132"/>
        <end position="149"/>
    </location>
</feature>
<evidence type="ECO:0000313" key="13">
    <source>
        <dbReference type="Proteomes" id="UP000472267"/>
    </source>
</evidence>
<proteinExistence type="inferred from homology"/>
<evidence type="ECO:0000256" key="4">
    <source>
        <dbReference type="ARBA" id="ARBA00023040"/>
    </source>
</evidence>
<feature type="region of interest" description="Disordered" evidence="9">
    <location>
        <begin position="299"/>
        <end position="322"/>
    </location>
</feature>
<dbReference type="Ensembl" id="ENSSFAT00005022301.1">
    <property type="protein sequence ID" value="ENSSFAP00005021390.1"/>
    <property type="gene ID" value="ENSSFAG00005011176.1"/>
</dbReference>
<dbReference type="GO" id="GO:0004875">
    <property type="term" value="F:complement receptor activity"/>
    <property type="evidence" value="ECO:0007669"/>
    <property type="project" value="TreeGrafter"/>
</dbReference>
<keyword evidence="7" id="KW-0807">Transducer</keyword>
<reference evidence="12" key="3">
    <citation type="submission" date="2025-09" db="UniProtKB">
        <authorList>
            <consortium name="Ensembl"/>
        </authorList>
    </citation>
    <scope>IDENTIFICATION</scope>
</reference>
<evidence type="ECO:0000256" key="6">
    <source>
        <dbReference type="ARBA" id="ARBA00023170"/>
    </source>
</evidence>
<feature type="transmembrane region" description="Helical" evidence="10">
    <location>
        <begin position="234"/>
        <end position="254"/>
    </location>
</feature>
<feature type="compositionally biased region" description="Polar residues" evidence="9">
    <location>
        <begin position="303"/>
        <end position="322"/>
    </location>
</feature>
<dbReference type="InterPro" id="IPR000826">
    <property type="entry name" value="Formyl_rcpt-rel"/>
</dbReference>
<dbReference type="Gene3D" id="1.20.1070.10">
    <property type="entry name" value="Rhodopsin 7-helix transmembrane proteins"/>
    <property type="match status" value="2"/>
</dbReference>
<evidence type="ECO:0000256" key="9">
    <source>
        <dbReference type="SAM" id="MobiDB-lite"/>
    </source>
</evidence>
<dbReference type="AlphaFoldDB" id="A0A672GWH6"/>
<gene>
    <name evidence="12" type="primary">LOC115391083</name>
</gene>
<feature type="region of interest" description="Disordered" evidence="9">
    <location>
        <begin position="438"/>
        <end position="487"/>
    </location>
</feature>
<protein>
    <submittedName>
        <fullName evidence="12">Prostaglandin D2 receptor 2</fullName>
    </submittedName>
</protein>
<keyword evidence="5 10" id="KW-0472">Membrane</keyword>
<evidence type="ECO:0000256" key="7">
    <source>
        <dbReference type="ARBA" id="ARBA00023224"/>
    </source>
</evidence>
<accession>A0A672GWH6</accession>
<dbReference type="PROSITE" id="PS50262">
    <property type="entry name" value="G_PROTEIN_RECEP_F1_2"/>
    <property type="match status" value="1"/>
</dbReference>
<dbReference type="Pfam" id="PF00001">
    <property type="entry name" value="7tm_1"/>
    <property type="match status" value="1"/>
</dbReference>
<reference evidence="12" key="1">
    <citation type="submission" date="2019-06" db="EMBL/GenBank/DDBJ databases">
        <authorList>
            <consortium name="Wellcome Sanger Institute Data Sharing"/>
        </authorList>
    </citation>
    <scope>NUCLEOTIDE SEQUENCE [LARGE SCALE GENOMIC DNA]</scope>
</reference>
<dbReference type="SUPFAM" id="SSF81321">
    <property type="entry name" value="Family A G protein-coupled receptor-like"/>
    <property type="match status" value="1"/>
</dbReference>
<evidence type="ECO:0000256" key="10">
    <source>
        <dbReference type="SAM" id="Phobius"/>
    </source>
</evidence>
<dbReference type="InParanoid" id="A0A672GWH6"/>
<feature type="domain" description="G-protein coupled receptors family 1 profile" evidence="11">
    <location>
        <begin position="70"/>
        <end position="390"/>
    </location>
</feature>
<evidence type="ECO:0000256" key="8">
    <source>
        <dbReference type="ARBA" id="ARBA00025736"/>
    </source>
</evidence>
<feature type="transmembrane region" description="Helical" evidence="10">
    <location>
        <begin position="54"/>
        <end position="78"/>
    </location>
</feature>
<evidence type="ECO:0000256" key="1">
    <source>
        <dbReference type="ARBA" id="ARBA00004141"/>
    </source>
</evidence>
<feature type="transmembrane region" description="Helical" evidence="10">
    <location>
        <begin position="90"/>
        <end position="112"/>
    </location>
</feature>
<comment type="similarity">
    <text evidence="8">Belongs to the chemokine-like receptor (CMKLR) family.</text>
</comment>
<keyword evidence="13" id="KW-1185">Reference proteome</keyword>
<dbReference type="GO" id="GO:0007204">
    <property type="term" value="P:positive regulation of cytosolic calcium ion concentration"/>
    <property type="evidence" value="ECO:0007669"/>
    <property type="project" value="TreeGrafter"/>
</dbReference>